<keyword evidence="5" id="KW-0732">Signal</keyword>
<evidence type="ECO:0000256" key="3">
    <source>
        <dbReference type="ARBA" id="ARBA00022900"/>
    </source>
</evidence>
<dbReference type="Proteomes" id="UP000694866">
    <property type="component" value="Unplaced"/>
</dbReference>
<evidence type="ECO:0000313" key="8">
    <source>
        <dbReference type="RefSeq" id="XP_011314712.1"/>
    </source>
</evidence>
<dbReference type="Pfam" id="PF00079">
    <property type="entry name" value="Serpin"/>
    <property type="match status" value="1"/>
</dbReference>
<dbReference type="InterPro" id="IPR042178">
    <property type="entry name" value="Serpin_sf_1"/>
</dbReference>
<keyword evidence="3" id="KW-0722">Serine protease inhibitor</keyword>
<comment type="similarity">
    <text evidence="1 4">Belongs to the serpin family.</text>
</comment>
<dbReference type="InterPro" id="IPR036186">
    <property type="entry name" value="Serpin_sf"/>
</dbReference>
<dbReference type="GO" id="GO:0005615">
    <property type="term" value="C:extracellular space"/>
    <property type="evidence" value="ECO:0007669"/>
    <property type="project" value="InterPro"/>
</dbReference>
<evidence type="ECO:0000256" key="1">
    <source>
        <dbReference type="ARBA" id="ARBA00009500"/>
    </source>
</evidence>
<feature type="chain" id="PRO_5040490524" evidence="5">
    <location>
        <begin position="19"/>
        <end position="401"/>
    </location>
</feature>
<dbReference type="OrthoDB" id="671595at2759"/>
<dbReference type="PANTHER" id="PTHR11461">
    <property type="entry name" value="SERINE PROTEASE INHIBITOR, SERPIN"/>
    <property type="match status" value="1"/>
</dbReference>
<gene>
    <name evidence="8" type="primary">LOC105273782</name>
</gene>
<name>A0A9R1UBJ1_9HYME</name>
<organism evidence="7 8">
    <name type="scientific">Fopius arisanus</name>
    <dbReference type="NCBI Taxonomy" id="64838"/>
    <lineage>
        <taxon>Eukaryota</taxon>
        <taxon>Metazoa</taxon>
        <taxon>Ecdysozoa</taxon>
        <taxon>Arthropoda</taxon>
        <taxon>Hexapoda</taxon>
        <taxon>Insecta</taxon>
        <taxon>Pterygota</taxon>
        <taxon>Neoptera</taxon>
        <taxon>Endopterygota</taxon>
        <taxon>Hymenoptera</taxon>
        <taxon>Apocrita</taxon>
        <taxon>Ichneumonoidea</taxon>
        <taxon>Braconidae</taxon>
        <taxon>Opiinae</taxon>
        <taxon>Fopius</taxon>
    </lineage>
</organism>
<dbReference type="PANTHER" id="PTHR11461:SF211">
    <property type="entry name" value="GH10112P-RELATED"/>
    <property type="match status" value="1"/>
</dbReference>
<dbReference type="KEGG" id="fas:105273782"/>
<dbReference type="Gene3D" id="2.30.39.10">
    <property type="entry name" value="Alpha-1-antitrypsin, domain 1"/>
    <property type="match status" value="1"/>
</dbReference>
<dbReference type="Gene3D" id="3.30.497.10">
    <property type="entry name" value="Antithrombin, subunit I, domain 2"/>
    <property type="match status" value="1"/>
</dbReference>
<protein>
    <submittedName>
        <fullName evidence="8">Serpin B3</fullName>
    </submittedName>
</protein>
<reference evidence="8" key="1">
    <citation type="submission" date="2025-08" db="UniProtKB">
        <authorList>
            <consortium name="RefSeq"/>
        </authorList>
    </citation>
    <scope>IDENTIFICATION</scope>
    <source>
        <strain evidence="8">USDA-PBARC FA_bdor</strain>
        <tissue evidence="8">Whole organism</tissue>
    </source>
</reference>
<dbReference type="InterPro" id="IPR042185">
    <property type="entry name" value="Serpin_sf_2"/>
</dbReference>
<dbReference type="InterPro" id="IPR023796">
    <property type="entry name" value="Serpin_dom"/>
</dbReference>
<accession>A0A9R1UBJ1</accession>
<dbReference type="SMART" id="SM00093">
    <property type="entry name" value="SERPIN"/>
    <property type="match status" value="1"/>
</dbReference>
<proteinExistence type="inferred from homology"/>
<evidence type="ECO:0000256" key="5">
    <source>
        <dbReference type="SAM" id="SignalP"/>
    </source>
</evidence>
<sequence length="401" mass="46072">MVLMYFLLLVLRICRLLGPFIPENVYEIGPHELSRRDTFARQFYTTYGVNVEGNFVSSPIGASISLSMLDYGVNENLSSVLGEKLVFSKNGILQKEDTRALVDVLKSPGHSRMSSLIFASKDLQIKTEFRFAMRNIFQTGITKVNYSDPQQAINTINDWWHAQSRGNNHDIISSDDVSNNTILVFANVIEMNSWWATPLPWFDNQVRSSYDKDGCIHDYHMMNVSKKLKHVNFDKVGILFVEMPYKQEDLSLVLIMSKNASDWTNLDRHIRLDTLFNMSTNANVNFHIPRFRITSTIDLIDILGGAAFREGFNKFNRIATDPFKISSIKQKTYIEIDEENTRAMAVTIITNDESKSENQEAPEAPVDLKTDVPFYFAIIKRLNLSKDFVVLFDGHFKKFDW</sequence>
<keyword evidence="7" id="KW-1185">Reference proteome</keyword>
<dbReference type="SUPFAM" id="SSF56574">
    <property type="entry name" value="Serpins"/>
    <property type="match status" value="1"/>
</dbReference>
<dbReference type="RefSeq" id="XP_011314712.1">
    <property type="nucleotide sequence ID" value="XM_011316410.1"/>
</dbReference>
<feature type="signal peptide" evidence="5">
    <location>
        <begin position="1"/>
        <end position="18"/>
    </location>
</feature>
<keyword evidence="2" id="KW-0646">Protease inhibitor</keyword>
<evidence type="ECO:0000256" key="2">
    <source>
        <dbReference type="ARBA" id="ARBA00022690"/>
    </source>
</evidence>
<dbReference type="InterPro" id="IPR000215">
    <property type="entry name" value="Serpin_fam"/>
</dbReference>
<dbReference type="GeneID" id="105273782"/>
<evidence type="ECO:0000259" key="6">
    <source>
        <dbReference type="SMART" id="SM00093"/>
    </source>
</evidence>
<dbReference type="AlphaFoldDB" id="A0A9R1UBJ1"/>
<feature type="domain" description="Serpin" evidence="6">
    <location>
        <begin position="41"/>
        <end position="384"/>
    </location>
</feature>
<evidence type="ECO:0000313" key="7">
    <source>
        <dbReference type="Proteomes" id="UP000694866"/>
    </source>
</evidence>
<evidence type="ECO:0000256" key="4">
    <source>
        <dbReference type="RuleBase" id="RU000411"/>
    </source>
</evidence>
<dbReference type="GO" id="GO:0004867">
    <property type="term" value="F:serine-type endopeptidase inhibitor activity"/>
    <property type="evidence" value="ECO:0007669"/>
    <property type="project" value="UniProtKB-KW"/>
</dbReference>